<dbReference type="GO" id="GO:0015658">
    <property type="term" value="F:branched-chain amino acid transmembrane transporter activity"/>
    <property type="evidence" value="ECO:0007669"/>
    <property type="project" value="TreeGrafter"/>
</dbReference>
<dbReference type="EMBL" id="CP001857">
    <property type="protein sequence ID" value="ADB58373.1"/>
    <property type="molecule type" value="Genomic_DNA"/>
</dbReference>
<accession>D2RE29</accession>
<evidence type="ECO:0000256" key="3">
    <source>
        <dbReference type="ARBA" id="ARBA00022741"/>
    </source>
</evidence>
<evidence type="ECO:0000256" key="1">
    <source>
        <dbReference type="ARBA" id="ARBA00005417"/>
    </source>
</evidence>
<dbReference type="InterPro" id="IPR027417">
    <property type="entry name" value="P-loop_NTPase"/>
</dbReference>
<dbReference type="PANTHER" id="PTHR43820:SF7">
    <property type="entry name" value="BRANCHED-CHAIN AMINO ACID TRANSPORT ATP-BINDING PROTEIN LIVF-RELATED"/>
    <property type="match status" value="1"/>
</dbReference>
<organism evidence="7 8">
    <name type="scientific">Archaeoglobus profundus (strain DSM 5631 / JCM 9629 / NBRC 100127 / Av18)</name>
    <dbReference type="NCBI Taxonomy" id="572546"/>
    <lineage>
        <taxon>Archaea</taxon>
        <taxon>Methanobacteriati</taxon>
        <taxon>Methanobacteriota</taxon>
        <taxon>Archaeoglobi</taxon>
        <taxon>Archaeoglobales</taxon>
        <taxon>Archaeoglobaceae</taxon>
        <taxon>Archaeoglobus</taxon>
    </lineage>
</organism>
<dbReference type="GO" id="GO:0005524">
    <property type="term" value="F:ATP binding"/>
    <property type="evidence" value="ECO:0007669"/>
    <property type="project" value="UniProtKB-KW"/>
</dbReference>
<dbReference type="SUPFAM" id="SSF52540">
    <property type="entry name" value="P-loop containing nucleoside triphosphate hydrolases"/>
    <property type="match status" value="1"/>
</dbReference>
<dbReference type="AlphaFoldDB" id="D2RE29"/>
<evidence type="ECO:0000259" key="6">
    <source>
        <dbReference type="PROSITE" id="PS50893"/>
    </source>
</evidence>
<dbReference type="Proteomes" id="UP000001901">
    <property type="component" value="Chromosome"/>
</dbReference>
<dbReference type="RefSeq" id="WP_012940709.1">
    <property type="nucleotide sequence ID" value="NC_013741.1"/>
</dbReference>
<comment type="similarity">
    <text evidence="1">Belongs to the ABC transporter superfamily.</text>
</comment>
<keyword evidence="2" id="KW-0813">Transport</keyword>
<proteinExistence type="inferred from homology"/>
<dbReference type="OrthoDB" id="97750at2157"/>
<evidence type="ECO:0000313" key="7">
    <source>
        <dbReference type="EMBL" id="ADB58373.1"/>
    </source>
</evidence>
<sequence>MIKIENLNAGYRELHILFDINAEMPKNKITTIVGPNGSGKSTLLKAIYGLATIYSGSVKLDGKDITHVPPHDKARLGLAYLPQIENVFVNLTVMENLKIAGYILEKNELEERIKMALDFFPELKYYTNRKAGTLSGGERQFLAIAMALVKNAKVIMLDEPTAQLSPKLAETVFQKIVELRDELGLTVVLVEQNAKRALEISDKAYMLISGRVVFEGSARDLLEHEKFERYCMGLT</sequence>
<reference evidence="7 8" key="1">
    <citation type="journal article" date="2010" name="Stand. Genomic Sci.">
        <title>Complete genome sequence of Archaeoglobus profundus type strain (AV18).</title>
        <authorList>
            <person name="von Jan M."/>
            <person name="Lapidus A."/>
            <person name="Del Rio T.G."/>
            <person name="Copeland A."/>
            <person name="Tice H."/>
            <person name="Cheng J.F."/>
            <person name="Lucas S."/>
            <person name="Chen F."/>
            <person name="Nolan M."/>
            <person name="Goodwin L."/>
            <person name="Han C."/>
            <person name="Pitluck S."/>
            <person name="Liolios K."/>
            <person name="Ivanova N."/>
            <person name="Mavromatis K."/>
            <person name="Ovchinnikova G."/>
            <person name="Chertkov O."/>
            <person name="Pati A."/>
            <person name="Chen A."/>
            <person name="Palaniappan K."/>
            <person name="Land M."/>
            <person name="Hauser L."/>
            <person name="Chang Y.J."/>
            <person name="Jeffries C.D."/>
            <person name="Saunders E."/>
            <person name="Brettin T."/>
            <person name="Detter J.C."/>
            <person name="Chain P."/>
            <person name="Eichinger K."/>
            <person name="Huber H."/>
            <person name="Spring S."/>
            <person name="Rohde M."/>
            <person name="Goker M."/>
            <person name="Wirth R."/>
            <person name="Woyke T."/>
            <person name="Bristow J."/>
            <person name="Eisen J.A."/>
            <person name="Markowitz V."/>
            <person name="Hugenholtz P."/>
            <person name="Kyrpides N.C."/>
            <person name="Klenk H.P."/>
        </authorList>
    </citation>
    <scope>NUCLEOTIDE SEQUENCE [LARGE SCALE GENOMIC DNA]</scope>
    <source>
        <strain evidence="8">DSM 5631 / JCM 9629 / NBRC 100127 / Av18</strain>
    </source>
</reference>
<evidence type="ECO:0000256" key="2">
    <source>
        <dbReference type="ARBA" id="ARBA00022448"/>
    </source>
</evidence>
<dbReference type="InterPro" id="IPR003439">
    <property type="entry name" value="ABC_transporter-like_ATP-bd"/>
</dbReference>
<gene>
    <name evidence="7" type="ordered locus">Arcpr_1324</name>
</gene>
<dbReference type="CDD" id="cd03224">
    <property type="entry name" value="ABC_TM1139_LivF_branched"/>
    <property type="match status" value="1"/>
</dbReference>
<dbReference type="GO" id="GO:0016887">
    <property type="term" value="F:ATP hydrolysis activity"/>
    <property type="evidence" value="ECO:0007669"/>
    <property type="project" value="InterPro"/>
</dbReference>
<name>D2RE29_ARCPA</name>
<evidence type="ECO:0000313" key="8">
    <source>
        <dbReference type="Proteomes" id="UP000001901"/>
    </source>
</evidence>
<evidence type="ECO:0000256" key="4">
    <source>
        <dbReference type="ARBA" id="ARBA00022840"/>
    </source>
</evidence>
<dbReference type="eggNOG" id="arCOG00924">
    <property type="taxonomic scope" value="Archaea"/>
</dbReference>
<dbReference type="Pfam" id="PF00005">
    <property type="entry name" value="ABC_tran"/>
    <property type="match status" value="1"/>
</dbReference>
<keyword evidence="3" id="KW-0547">Nucleotide-binding</keyword>
<dbReference type="InterPro" id="IPR052156">
    <property type="entry name" value="BCAA_Transport_ATP-bd_LivF"/>
</dbReference>
<feature type="domain" description="ABC transporter" evidence="6">
    <location>
        <begin position="2"/>
        <end position="234"/>
    </location>
</feature>
<dbReference type="KEGG" id="apo:Arcpr_1324"/>
<dbReference type="GeneID" id="8740011"/>
<keyword evidence="8" id="KW-1185">Reference proteome</keyword>
<protein>
    <submittedName>
        <fullName evidence="7">ABC transporter related protein</fullName>
    </submittedName>
</protein>
<dbReference type="PANTHER" id="PTHR43820">
    <property type="entry name" value="HIGH-AFFINITY BRANCHED-CHAIN AMINO ACID TRANSPORT ATP-BINDING PROTEIN LIVF"/>
    <property type="match status" value="1"/>
</dbReference>
<dbReference type="Gene3D" id="3.40.50.300">
    <property type="entry name" value="P-loop containing nucleotide triphosphate hydrolases"/>
    <property type="match status" value="1"/>
</dbReference>
<evidence type="ECO:0000256" key="5">
    <source>
        <dbReference type="ARBA" id="ARBA00022970"/>
    </source>
</evidence>
<dbReference type="PaxDb" id="572546-Arcpr_1324"/>
<dbReference type="GO" id="GO:0015807">
    <property type="term" value="P:L-amino acid transport"/>
    <property type="evidence" value="ECO:0007669"/>
    <property type="project" value="TreeGrafter"/>
</dbReference>
<dbReference type="STRING" id="572546.Arcpr_1324"/>
<dbReference type="SMART" id="SM00382">
    <property type="entry name" value="AAA"/>
    <property type="match status" value="1"/>
</dbReference>
<dbReference type="InterPro" id="IPR003593">
    <property type="entry name" value="AAA+_ATPase"/>
</dbReference>
<keyword evidence="5" id="KW-0029">Amino-acid transport</keyword>
<keyword evidence="4" id="KW-0067">ATP-binding</keyword>
<dbReference type="PROSITE" id="PS50893">
    <property type="entry name" value="ABC_TRANSPORTER_2"/>
    <property type="match status" value="1"/>
</dbReference>
<dbReference type="HOGENOM" id="CLU_000604_1_2_2"/>